<feature type="domain" description="RING-type" evidence="3">
    <location>
        <begin position="149"/>
        <end position="190"/>
    </location>
</feature>
<keyword evidence="4" id="KW-0067">ATP-binding</keyword>
<evidence type="ECO:0000256" key="1">
    <source>
        <dbReference type="PROSITE-ProRule" id="PRU00175"/>
    </source>
</evidence>
<keyword evidence="4" id="KW-0547">Nucleotide-binding</keyword>
<dbReference type="GO" id="GO:0004386">
    <property type="term" value="F:helicase activity"/>
    <property type="evidence" value="ECO:0007669"/>
    <property type="project" value="UniProtKB-KW"/>
</dbReference>
<dbReference type="Pfam" id="PF13639">
    <property type="entry name" value="zf-RING_2"/>
    <property type="match status" value="1"/>
</dbReference>
<feature type="region of interest" description="Disordered" evidence="2">
    <location>
        <begin position="41"/>
        <end position="62"/>
    </location>
</feature>
<comment type="caution">
    <text evidence="4">The sequence shown here is derived from an EMBL/GenBank/DDBJ whole genome shotgun (WGS) entry which is preliminary data.</text>
</comment>
<evidence type="ECO:0000259" key="3">
    <source>
        <dbReference type="PROSITE" id="PS50089"/>
    </source>
</evidence>
<keyword evidence="4" id="KW-0378">Hydrolase</keyword>
<keyword evidence="1" id="KW-0863">Zinc-finger</keyword>
<dbReference type="EMBL" id="AZIL01002134">
    <property type="protein sequence ID" value="EWM22596.1"/>
    <property type="molecule type" value="Genomic_DNA"/>
</dbReference>
<name>W7TQC9_9STRA</name>
<keyword evidence="1" id="KW-0479">Metal-binding</keyword>
<dbReference type="AlphaFoldDB" id="W7TQC9"/>
<dbReference type="GO" id="GO:0008270">
    <property type="term" value="F:zinc ion binding"/>
    <property type="evidence" value="ECO:0007669"/>
    <property type="project" value="UniProtKB-KW"/>
</dbReference>
<dbReference type="Gene3D" id="3.30.40.10">
    <property type="entry name" value="Zinc/RING finger domain, C3HC4 (zinc finger)"/>
    <property type="match status" value="1"/>
</dbReference>
<reference evidence="4 5" key="1">
    <citation type="journal article" date="2014" name="Mol. Plant">
        <title>Chromosome Scale Genome Assembly and Transcriptome Profiling of Nannochloropsis gaditana in Nitrogen Depletion.</title>
        <authorList>
            <person name="Corteggiani Carpinelli E."/>
            <person name="Telatin A."/>
            <person name="Vitulo N."/>
            <person name="Forcato C."/>
            <person name="D'Angelo M."/>
            <person name="Schiavon R."/>
            <person name="Vezzi A."/>
            <person name="Giacometti G.M."/>
            <person name="Morosinotto T."/>
            <person name="Valle G."/>
        </authorList>
    </citation>
    <scope>NUCLEOTIDE SEQUENCE [LARGE SCALE GENOMIC DNA]</scope>
    <source>
        <strain evidence="4 5">B-31</strain>
    </source>
</reference>
<feature type="compositionally biased region" description="Basic and acidic residues" evidence="2">
    <location>
        <begin position="125"/>
        <end position="145"/>
    </location>
</feature>
<protein>
    <submittedName>
        <fullName evidence="4">Dna rna helicase</fullName>
    </submittedName>
</protein>
<keyword evidence="4" id="KW-0347">Helicase</keyword>
<feature type="region of interest" description="Disordered" evidence="2">
    <location>
        <begin position="77"/>
        <end position="145"/>
    </location>
</feature>
<dbReference type="SUPFAM" id="SSF57850">
    <property type="entry name" value="RING/U-box"/>
    <property type="match status" value="1"/>
</dbReference>
<gene>
    <name evidence="4" type="ORF">Naga_100126g9</name>
</gene>
<feature type="region of interest" description="Disordered" evidence="2">
    <location>
        <begin position="1"/>
        <end position="25"/>
    </location>
</feature>
<dbReference type="InterPro" id="IPR001841">
    <property type="entry name" value="Znf_RING"/>
</dbReference>
<evidence type="ECO:0000313" key="4">
    <source>
        <dbReference type="EMBL" id="EWM22596.1"/>
    </source>
</evidence>
<dbReference type="OrthoDB" id="313469at2759"/>
<accession>W7TQC9</accession>
<evidence type="ECO:0000313" key="5">
    <source>
        <dbReference type="Proteomes" id="UP000019335"/>
    </source>
</evidence>
<organism evidence="4 5">
    <name type="scientific">Nannochloropsis gaditana</name>
    <dbReference type="NCBI Taxonomy" id="72520"/>
    <lineage>
        <taxon>Eukaryota</taxon>
        <taxon>Sar</taxon>
        <taxon>Stramenopiles</taxon>
        <taxon>Ochrophyta</taxon>
        <taxon>Eustigmatophyceae</taxon>
        <taxon>Eustigmatales</taxon>
        <taxon>Monodopsidaceae</taxon>
        <taxon>Nannochloropsis</taxon>
    </lineage>
</organism>
<dbReference type="Proteomes" id="UP000019335">
    <property type="component" value="Unassembled WGS sequence"/>
</dbReference>
<dbReference type="InterPro" id="IPR013083">
    <property type="entry name" value="Znf_RING/FYVE/PHD"/>
</dbReference>
<proteinExistence type="predicted"/>
<evidence type="ECO:0000256" key="2">
    <source>
        <dbReference type="SAM" id="MobiDB-lite"/>
    </source>
</evidence>
<keyword evidence="1" id="KW-0862">Zinc</keyword>
<dbReference type="PROSITE" id="PS50089">
    <property type="entry name" value="ZF_RING_2"/>
    <property type="match status" value="1"/>
</dbReference>
<sequence>MATPRQLGFSTPQRAATSDADVSHDKKTDVAFVLRTEAPAAGTADRSVSPTPDALLPPMTSMPSRISTALLSTPVKLPHTQSCGTGEEGGGFSTPDAPTAGVRHSTGSSLLLHHHRRRNLTPQDGTDHDDSLESHAQHQTEGHDPDFDCPICMSPLALRSVYKTRCSHHFHKSCLVESRAAHNIGCPYCRGHITPGLTPFDACAGRVGNDRDQIVNRARAARQAVLARIQQRQGERRGRGGVSDRRWTLSVLREGDGSDVGALGGLNEAFERVAAISGEREPRRVVMAGSTEDLGHRIDHDDDLP</sequence>
<dbReference type="SMART" id="SM00184">
    <property type="entry name" value="RING"/>
    <property type="match status" value="1"/>
</dbReference>
<keyword evidence="5" id="KW-1185">Reference proteome</keyword>